<accession>A0A9N9GAF0</accession>
<proteinExistence type="predicted"/>
<name>A0A9N9GAF0_9GLOM</name>
<organism evidence="1 2">
    <name type="scientific">Paraglomus brasilianum</name>
    <dbReference type="NCBI Taxonomy" id="144538"/>
    <lineage>
        <taxon>Eukaryota</taxon>
        <taxon>Fungi</taxon>
        <taxon>Fungi incertae sedis</taxon>
        <taxon>Mucoromycota</taxon>
        <taxon>Glomeromycotina</taxon>
        <taxon>Glomeromycetes</taxon>
        <taxon>Paraglomerales</taxon>
        <taxon>Paraglomeraceae</taxon>
        <taxon>Paraglomus</taxon>
    </lineage>
</organism>
<protein>
    <submittedName>
        <fullName evidence="1">2636_t:CDS:1</fullName>
    </submittedName>
</protein>
<reference evidence="1" key="1">
    <citation type="submission" date="2021-06" db="EMBL/GenBank/DDBJ databases">
        <authorList>
            <person name="Kallberg Y."/>
            <person name="Tangrot J."/>
            <person name="Rosling A."/>
        </authorList>
    </citation>
    <scope>NUCLEOTIDE SEQUENCE</scope>
    <source>
        <strain evidence="1">BR232B</strain>
    </source>
</reference>
<gene>
    <name evidence="1" type="ORF">PBRASI_LOCUS7205</name>
</gene>
<dbReference type="Proteomes" id="UP000789739">
    <property type="component" value="Unassembled WGS sequence"/>
</dbReference>
<sequence>MSLLPTSPGKSLLKKWKSNCWEWEAGTVRVIQLPTEFHVIAISAIARKICEQPDGLFRPVDLTEEYEELTSFPDDQPWEVANTASEAYIRNKVEDYWLRPGRVHYEFGAVDSGGTYSALSTFN</sequence>
<keyword evidence="2" id="KW-1185">Reference proteome</keyword>
<evidence type="ECO:0000313" key="2">
    <source>
        <dbReference type="Proteomes" id="UP000789739"/>
    </source>
</evidence>
<evidence type="ECO:0000313" key="1">
    <source>
        <dbReference type="EMBL" id="CAG8592601.1"/>
    </source>
</evidence>
<dbReference type="EMBL" id="CAJVPI010001069">
    <property type="protein sequence ID" value="CAG8592601.1"/>
    <property type="molecule type" value="Genomic_DNA"/>
</dbReference>
<comment type="caution">
    <text evidence="1">The sequence shown here is derived from an EMBL/GenBank/DDBJ whole genome shotgun (WGS) entry which is preliminary data.</text>
</comment>
<dbReference type="AlphaFoldDB" id="A0A9N9GAF0"/>